<dbReference type="Pfam" id="PF19956">
    <property type="entry name" value="EAD2"/>
    <property type="match status" value="1"/>
</dbReference>
<dbReference type="InterPro" id="IPR001054">
    <property type="entry name" value="A/G_cyclase"/>
</dbReference>
<dbReference type="EMBL" id="JAAMPJ010000001">
    <property type="protein sequence ID" value="NGY57955.1"/>
    <property type="molecule type" value="Genomic_DNA"/>
</dbReference>
<gene>
    <name evidence="2" type="ORF">G7043_03295</name>
</gene>
<feature type="domain" description="Guanylate cyclase" evidence="1">
    <location>
        <begin position="11"/>
        <end position="132"/>
    </location>
</feature>
<dbReference type="GO" id="GO:0035556">
    <property type="term" value="P:intracellular signal transduction"/>
    <property type="evidence" value="ECO:0007669"/>
    <property type="project" value="InterPro"/>
</dbReference>
<evidence type="ECO:0000313" key="3">
    <source>
        <dbReference type="Proteomes" id="UP000481360"/>
    </source>
</evidence>
<dbReference type="Gene3D" id="3.30.70.1230">
    <property type="entry name" value="Nucleotide cyclase"/>
    <property type="match status" value="1"/>
</dbReference>
<dbReference type="SUPFAM" id="SSF55073">
    <property type="entry name" value="Nucleotide cyclase"/>
    <property type="match status" value="1"/>
</dbReference>
<comment type="caution">
    <text evidence="2">The sequence shown here is derived from an EMBL/GenBank/DDBJ whole genome shotgun (WGS) entry which is preliminary data.</text>
</comment>
<accession>A0A7C9VN51</accession>
<proteinExistence type="predicted"/>
<dbReference type="PROSITE" id="PS50125">
    <property type="entry name" value="GUANYLATE_CYCLASE_2"/>
    <property type="match status" value="1"/>
</dbReference>
<dbReference type="GO" id="GO:0009190">
    <property type="term" value="P:cyclic nucleotide biosynthetic process"/>
    <property type="evidence" value="ECO:0007669"/>
    <property type="project" value="InterPro"/>
</dbReference>
<evidence type="ECO:0000259" key="1">
    <source>
        <dbReference type="PROSITE" id="PS50125"/>
    </source>
</evidence>
<dbReference type="AlphaFoldDB" id="A0A7C9VN51"/>
<dbReference type="RefSeq" id="WP_166043688.1">
    <property type="nucleotide sequence ID" value="NZ_JAAMPJ010000001.1"/>
</dbReference>
<evidence type="ECO:0000313" key="2">
    <source>
        <dbReference type="EMBL" id="NGY57955.1"/>
    </source>
</evidence>
<dbReference type="GO" id="GO:0004016">
    <property type="term" value="F:adenylate cyclase activity"/>
    <property type="evidence" value="ECO:0007669"/>
    <property type="project" value="UniProtKB-ARBA"/>
</dbReference>
<dbReference type="Proteomes" id="UP000481360">
    <property type="component" value="Unassembled WGS sequence"/>
</dbReference>
<sequence>MEQGSAATPRTILVVDVESFGDKARTDQDRMVVRAGMYELLEAAFADSGVSRASVTIEDRGDGALVLLSADVPKAVLVDRMPPRIDAELRRYNARHSIEARMRLRIALHAGEVRDDRYGVVADAVNFTFRILEAREAKRALAASTASFVLIVSDWFFQSVVTHEPAAHPAAFRAIPVDVKETHDKAWIRLFGEVPERTHGQRRQAARREPTLRELSEIVDVLLEIPVLETKEGRDQVLRELDPDIWSSIPRHMTAKTDLVSIVRTCLRHGDAWERLVEVIRFFAGGFDAVTKLEATQDRLELEGDQ</sequence>
<dbReference type="InterPro" id="IPR045431">
    <property type="entry name" value="EAD2"/>
</dbReference>
<organism evidence="2 3">
    <name type="scientific">Lentzea alba</name>
    <dbReference type="NCBI Taxonomy" id="2714351"/>
    <lineage>
        <taxon>Bacteria</taxon>
        <taxon>Bacillati</taxon>
        <taxon>Actinomycetota</taxon>
        <taxon>Actinomycetes</taxon>
        <taxon>Pseudonocardiales</taxon>
        <taxon>Pseudonocardiaceae</taxon>
        <taxon>Lentzea</taxon>
    </lineage>
</organism>
<name>A0A7C9VN51_9PSEU</name>
<dbReference type="InterPro" id="IPR029787">
    <property type="entry name" value="Nucleotide_cyclase"/>
</dbReference>
<keyword evidence="3" id="KW-1185">Reference proteome</keyword>
<reference evidence="2 3" key="1">
    <citation type="submission" date="2020-03" db="EMBL/GenBank/DDBJ databases">
        <title>Isolation and identification of active actinomycetes.</title>
        <authorList>
            <person name="Sun X."/>
        </authorList>
    </citation>
    <scope>NUCLEOTIDE SEQUENCE [LARGE SCALE GENOMIC DNA]</scope>
    <source>
        <strain evidence="2 3">NEAU-D13</strain>
    </source>
</reference>
<protein>
    <submittedName>
        <fullName evidence="2">Adenylate/guanylate cyclase domain-containing protein</fullName>
    </submittedName>
</protein>